<organism evidence="7 8">
    <name type="scientific">Mauremys mutica</name>
    <name type="common">yellowpond turtle</name>
    <dbReference type="NCBI Taxonomy" id="74926"/>
    <lineage>
        <taxon>Eukaryota</taxon>
        <taxon>Metazoa</taxon>
        <taxon>Chordata</taxon>
        <taxon>Craniata</taxon>
        <taxon>Vertebrata</taxon>
        <taxon>Euteleostomi</taxon>
        <taxon>Archelosauria</taxon>
        <taxon>Testudinata</taxon>
        <taxon>Testudines</taxon>
        <taxon>Cryptodira</taxon>
        <taxon>Durocryptodira</taxon>
        <taxon>Testudinoidea</taxon>
        <taxon>Geoemydidae</taxon>
        <taxon>Geoemydinae</taxon>
        <taxon>Mauremys</taxon>
    </lineage>
</organism>
<dbReference type="PANTHER" id="PTHR24027">
    <property type="entry name" value="CADHERIN-23"/>
    <property type="match status" value="1"/>
</dbReference>
<reference evidence="7" key="1">
    <citation type="submission" date="2021-09" db="EMBL/GenBank/DDBJ databases">
        <title>The genome of Mauremys mutica provides insights into the evolution of semi-aquatic lifestyle.</title>
        <authorList>
            <person name="Gong S."/>
            <person name="Gao Y."/>
        </authorList>
    </citation>
    <scope>NUCLEOTIDE SEQUENCE</scope>
    <source>
        <strain evidence="7">MM-2020</strain>
        <tissue evidence="7">Muscle</tissue>
    </source>
</reference>
<keyword evidence="3" id="KW-0106">Calcium</keyword>
<dbReference type="GO" id="GO:0099560">
    <property type="term" value="P:synaptic membrane adhesion"/>
    <property type="evidence" value="ECO:0007669"/>
    <property type="project" value="TreeGrafter"/>
</dbReference>
<keyword evidence="8" id="KW-1185">Reference proteome</keyword>
<keyword evidence="6" id="KW-1133">Transmembrane helix</keyword>
<keyword evidence="4 6" id="KW-0472">Membrane</keyword>
<dbReference type="GO" id="GO:0000902">
    <property type="term" value="P:cell morphogenesis"/>
    <property type="evidence" value="ECO:0007669"/>
    <property type="project" value="TreeGrafter"/>
</dbReference>
<gene>
    <name evidence="7" type="ORF">KIL84_010579</name>
</gene>
<feature type="compositionally biased region" description="Basic and acidic residues" evidence="5">
    <location>
        <begin position="82"/>
        <end position="105"/>
    </location>
</feature>
<keyword evidence="6" id="KW-0812">Transmembrane</keyword>
<dbReference type="GO" id="GO:0007043">
    <property type="term" value="P:cell-cell junction assembly"/>
    <property type="evidence" value="ECO:0007669"/>
    <property type="project" value="TreeGrafter"/>
</dbReference>
<feature type="region of interest" description="Disordered" evidence="5">
    <location>
        <begin position="79"/>
        <end position="105"/>
    </location>
</feature>
<dbReference type="Proteomes" id="UP000827986">
    <property type="component" value="Unassembled WGS sequence"/>
</dbReference>
<dbReference type="GO" id="GO:0044331">
    <property type="term" value="P:cell-cell adhesion mediated by cadherin"/>
    <property type="evidence" value="ECO:0007669"/>
    <property type="project" value="TreeGrafter"/>
</dbReference>
<keyword evidence="2" id="KW-0677">Repeat</keyword>
<proteinExistence type="predicted"/>
<accession>A0A9D4AUJ9</accession>
<dbReference type="InterPro" id="IPR039808">
    <property type="entry name" value="Cadherin"/>
</dbReference>
<dbReference type="GO" id="GO:0016339">
    <property type="term" value="P:calcium-dependent cell-cell adhesion via plasma membrane cell adhesion molecules"/>
    <property type="evidence" value="ECO:0007669"/>
    <property type="project" value="TreeGrafter"/>
</dbReference>
<evidence type="ECO:0000256" key="2">
    <source>
        <dbReference type="ARBA" id="ARBA00022737"/>
    </source>
</evidence>
<dbReference type="GO" id="GO:0005912">
    <property type="term" value="C:adherens junction"/>
    <property type="evidence" value="ECO:0007669"/>
    <property type="project" value="TreeGrafter"/>
</dbReference>
<dbReference type="GO" id="GO:0016342">
    <property type="term" value="C:catenin complex"/>
    <property type="evidence" value="ECO:0007669"/>
    <property type="project" value="TreeGrafter"/>
</dbReference>
<evidence type="ECO:0000256" key="1">
    <source>
        <dbReference type="ARBA" id="ARBA00004370"/>
    </source>
</evidence>
<dbReference type="GO" id="GO:0008013">
    <property type="term" value="F:beta-catenin binding"/>
    <property type="evidence" value="ECO:0007669"/>
    <property type="project" value="TreeGrafter"/>
</dbReference>
<evidence type="ECO:0000256" key="5">
    <source>
        <dbReference type="SAM" id="MobiDB-lite"/>
    </source>
</evidence>
<sequence>MQSCNAEALLLSAGLSTGALIAILLCIIILLVVLFAALKRQRKKDPLIISKDDVQDNTVTYNDEGGGEEDTQAFDIGTQRNQEAREESTVASDQLKEQHQRDGTSCTHVDRLEMFRREDDPLFTAGDARVMLLQPSDAEN</sequence>
<evidence type="ECO:0000313" key="8">
    <source>
        <dbReference type="Proteomes" id="UP000827986"/>
    </source>
</evidence>
<comment type="subcellular location">
    <subcellularLocation>
        <location evidence="1">Membrane</location>
    </subcellularLocation>
</comment>
<dbReference type="GO" id="GO:0045296">
    <property type="term" value="F:cadherin binding"/>
    <property type="evidence" value="ECO:0007669"/>
    <property type="project" value="TreeGrafter"/>
</dbReference>
<protein>
    <submittedName>
        <fullName evidence="7">Uncharacterized protein</fullName>
    </submittedName>
</protein>
<dbReference type="EMBL" id="JAHDVG010000474">
    <property type="protein sequence ID" value="KAH1176877.1"/>
    <property type="molecule type" value="Genomic_DNA"/>
</dbReference>
<name>A0A9D4AUJ9_9SAUR</name>
<evidence type="ECO:0000256" key="3">
    <source>
        <dbReference type="ARBA" id="ARBA00022837"/>
    </source>
</evidence>
<dbReference type="AlphaFoldDB" id="A0A9D4AUJ9"/>
<dbReference type="GO" id="GO:0034332">
    <property type="term" value="P:adherens junction organization"/>
    <property type="evidence" value="ECO:0007669"/>
    <property type="project" value="TreeGrafter"/>
</dbReference>
<feature type="transmembrane region" description="Helical" evidence="6">
    <location>
        <begin position="19"/>
        <end position="38"/>
    </location>
</feature>
<evidence type="ECO:0000313" key="7">
    <source>
        <dbReference type="EMBL" id="KAH1176877.1"/>
    </source>
</evidence>
<evidence type="ECO:0000256" key="6">
    <source>
        <dbReference type="SAM" id="Phobius"/>
    </source>
</evidence>
<evidence type="ECO:0000256" key="4">
    <source>
        <dbReference type="ARBA" id="ARBA00023136"/>
    </source>
</evidence>
<comment type="caution">
    <text evidence="7">The sequence shown here is derived from an EMBL/GenBank/DDBJ whole genome shotgun (WGS) entry which is preliminary data.</text>
</comment>
<dbReference type="PANTHER" id="PTHR24027:SF99">
    <property type="entry name" value="CADHERIN-9"/>
    <property type="match status" value="1"/>
</dbReference>
<dbReference type="GO" id="GO:0016477">
    <property type="term" value="P:cell migration"/>
    <property type="evidence" value="ECO:0007669"/>
    <property type="project" value="TreeGrafter"/>
</dbReference>